<keyword evidence="4 6" id="KW-0238">DNA-binding</keyword>
<dbReference type="PATRIC" id="fig|679936.5.peg.1299"/>
<evidence type="ECO:0000259" key="7">
    <source>
        <dbReference type="PROSITE" id="PS51898"/>
    </source>
</evidence>
<dbReference type="GO" id="GO:0003677">
    <property type="term" value="F:DNA binding"/>
    <property type="evidence" value="ECO:0007669"/>
    <property type="project" value="UniProtKB-UniRule"/>
</dbReference>
<dbReference type="InterPro" id="IPR050090">
    <property type="entry name" value="Tyrosine_recombinase_XerCD"/>
</dbReference>
<dbReference type="GO" id="GO:0006310">
    <property type="term" value="P:DNA recombination"/>
    <property type="evidence" value="ECO:0007669"/>
    <property type="project" value="UniProtKB-KW"/>
</dbReference>
<dbReference type="HOGENOM" id="CLU_027562_17_1_9"/>
<reference evidence="10" key="1">
    <citation type="submission" date="2011-12" db="EMBL/GenBank/DDBJ databases">
        <title>The complete genome of chromosome of Sulfobacillus acidophilus DSM 10332.</title>
        <authorList>
            <person name="Lucas S."/>
            <person name="Han J."/>
            <person name="Lapidus A."/>
            <person name="Bruce D."/>
            <person name="Goodwin L."/>
            <person name="Pitluck S."/>
            <person name="Peters L."/>
            <person name="Kyrpides N."/>
            <person name="Mavromatis K."/>
            <person name="Ivanova N."/>
            <person name="Mikhailova N."/>
            <person name="Chertkov O."/>
            <person name="Saunders E."/>
            <person name="Detter J.C."/>
            <person name="Tapia R."/>
            <person name="Han C."/>
            <person name="Land M."/>
            <person name="Hauser L."/>
            <person name="Markowitz V."/>
            <person name="Cheng J.-F."/>
            <person name="Hugenholtz P."/>
            <person name="Woyke T."/>
            <person name="Wu D."/>
            <person name="Pukall R."/>
            <person name="Gehrich-Schroeter G."/>
            <person name="Schneider S."/>
            <person name="Klenk H.-P."/>
            <person name="Eisen J.A."/>
        </authorList>
    </citation>
    <scope>NUCLEOTIDE SEQUENCE [LARGE SCALE GENOMIC DNA]</scope>
    <source>
        <strain evidence="10">ATCC 700253 / DSM 10332 / NAL</strain>
    </source>
</reference>
<dbReference type="CDD" id="cd01189">
    <property type="entry name" value="INT_ICEBs1_C_like"/>
    <property type="match status" value="1"/>
</dbReference>
<dbReference type="EMBL" id="CP003179">
    <property type="protein sequence ID" value="AEW04741.1"/>
    <property type="molecule type" value="Genomic_DNA"/>
</dbReference>
<sequence>MSSRPKEPHAAAPRKLPSGRWQARVTYWDRETGQRKELTRTFATEREAKKWAREEEVKLRETWLSPQTLLTLTVNNVLDQWLDAKRLKPVARSTLESYIGHLRHVRQAFGNQLVKDISPSDIQKLYASLSHTHSPRTGQYVATLLRSALDWAVTMDLIPTNPARKVSKPQVPRREMIVLTPEDATKLLRVAQQHRLYALWWFIALMGVRKGEALGLYWEDIDWNTKTVTIRRTLSGSGRRRYLSAPKTHHSTRTLAMPDILIQVLKQWKEQQQKDRIIAQTNWVETPYVFTTKRGTPWDASAVTHHFKRVLRQGDFPTHWRIHDLRHAMATHWLASGISPKVVSERLGHASVAFTLQVYAHALPHQQAEAAEYMAARLLGRSTHDPHEPT</sequence>
<evidence type="ECO:0000256" key="3">
    <source>
        <dbReference type="ARBA" id="ARBA00022908"/>
    </source>
</evidence>
<dbReference type="Proteomes" id="UP000005439">
    <property type="component" value="Chromosome"/>
</dbReference>
<evidence type="ECO:0000256" key="6">
    <source>
        <dbReference type="PROSITE-ProRule" id="PRU01248"/>
    </source>
</evidence>
<dbReference type="PANTHER" id="PTHR30349:SF64">
    <property type="entry name" value="PROPHAGE INTEGRASE INTD-RELATED"/>
    <property type="match status" value="1"/>
</dbReference>
<evidence type="ECO:0000256" key="2">
    <source>
        <dbReference type="ARBA" id="ARBA00008857"/>
    </source>
</evidence>
<dbReference type="InterPro" id="IPR010998">
    <property type="entry name" value="Integrase_recombinase_N"/>
</dbReference>
<dbReference type="STRING" id="679936.Sulac_1241"/>
<dbReference type="SUPFAM" id="SSF56349">
    <property type="entry name" value="DNA breaking-rejoining enzymes"/>
    <property type="match status" value="1"/>
</dbReference>
<dbReference type="InterPro" id="IPR011010">
    <property type="entry name" value="DNA_brk_join_enz"/>
</dbReference>
<dbReference type="PROSITE" id="PS51898">
    <property type="entry name" value="TYR_RECOMBINASE"/>
    <property type="match status" value="1"/>
</dbReference>
<dbReference type="Gene3D" id="1.10.443.10">
    <property type="entry name" value="Intergrase catalytic core"/>
    <property type="match status" value="1"/>
</dbReference>
<dbReference type="InterPro" id="IPR044068">
    <property type="entry name" value="CB"/>
</dbReference>
<keyword evidence="3" id="KW-0229">DNA integration</keyword>
<gene>
    <name evidence="9" type="ordered locus">Sulac_1241</name>
</gene>
<dbReference type="GO" id="GO:0015074">
    <property type="term" value="P:DNA integration"/>
    <property type="evidence" value="ECO:0007669"/>
    <property type="project" value="UniProtKB-KW"/>
</dbReference>
<keyword evidence="5" id="KW-0233">DNA recombination</keyword>
<comment type="function">
    <text evidence="1">Site-specific tyrosine recombinase, which acts by catalyzing the cutting and rejoining of the recombining DNA molecules.</text>
</comment>
<dbReference type="KEGG" id="sap:Sulac_1241"/>
<comment type="similarity">
    <text evidence="2">Belongs to the 'phage' integrase family.</text>
</comment>
<dbReference type="InterPro" id="IPR058717">
    <property type="entry name" value="Phage_L5_Integrase_N"/>
</dbReference>
<dbReference type="Pfam" id="PF00589">
    <property type="entry name" value="Phage_integrase"/>
    <property type="match status" value="1"/>
</dbReference>
<evidence type="ECO:0000313" key="10">
    <source>
        <dbReference type="Proteomes" id="UP000005439"/>
    </source>
</evidence>
<organism evidence="9 10">
    <name type="scientific">Sulfobacillus acidophilus (strain ATCC 700253 / DSM 10332 / NAL)</name>
    <dbReference type="NCBI Taxonomy" id="679936"/>
    <lineage>
        <taxon>Bacteria</taxon>
        <taxon>Bacillati</taxon>
        <taxon>Bacillota</taxon>
        <taxon>Clostridia</taxon>
        <taxon>Eubacteriales</taxon>
        <taxon>Clostridiales Family XVII. Incertae Sedis</taxon>
        <taxon>Sulfobacillus</taxon>
    </lineage>
</organism>
<dbReference type="AlphaFoldDB" id="G8TVA1"/>
<evidence type="ECO:0000256" key="5">
    <source>
        <dbReference type="ARBA" id="ARBA00023172"/>
    </source>
</evidence>
<protein>
    <submittedName>
        <fullName evidence="9">Integrase family protein</fullName>
    </submittedName>
</protein>
<dbReference type="Gene3D" id="1.10.150.130">
    <property type="match status" value="1"/>
</dbReference>
<dbReference type="PROSITE" id="PS51900">
    <property type="entry name" value="CB"/>
    <property type="match status" value="1"/>
</dbReference>
<name>G8TVA1_SULAD</name>
<accession>G8TVA1</accession>
<feature type="domain" description="Core-binding (CB)" evidence="8">
    <location>
        <begin position="72"/>
        <end position="153"/>
    </location>
</feature>
<keyword evidence="10" id="KW-1185">Reference proteome</keyword>
<dbReference type="InterPro" id="IPR002104">
    <property type="entry name" value="Integrase_catalytic"/>
</dbReference>
<evidence type="ECO:0000313" key="9">
    <source>
        <dbReference type="EMBL" id="AEW04741.1"/>
    </source>
</evidence>
<dbReference type="Pfam" id="PF26003">
    <property type="entry name" value="Integrase_N_phage"/>
    <property type="match status" value="1"/>
</dbReference>
<evidence type="ECO:0000256" key="1">
    <source>
        <dbReference type="ARBA" id="ARBA00003283"/>
    </source>
</evidence>
<dbReference type="Pfam" id="PF14659">
    <property type="entry name" value="Phage_int_SAM_3"/>
    <property type="match status" value="1"/>
</dbReference>
<reference evidence="9 10" key="2">
    <citation type="journal article" date="2012" name="Stand. Genomic Sci.">
        <title>Complete genome sequence of the moderately thermophilic mineral-sulfide-oxidizing firmicute Sulfobacillus acidophilus type strain (NAL(T)).</title>
        <authorList>
            <person name="Anderson I."/>
            <person name="Chertkov O."/>
            <person name="Chen A."/>
            <person name="Saunders E."/>
            <person name="Lapidus A."/>
            <person name="Nolan M."/>
            <person name="Lucas S."/>
            <person name="Hammon N."/>
            <person name="Deshpande S."/>
            <person name="Cheng J.F."/>
            <person name="Han C."/>
            <person name="Tapia R."/>
            <person name="Goodwin L.A."/>
            <person name="Pitluck S."/>
            <person name="Liolios K."/>
            <person name="Pagani I."/>
            <person name="Ivanova N."/>
            <person name="Mikhailova N."/>
            <person name="Pati A."/>
            <person name="Palaniappan K."/>
            <person name="Land M."/>
            <person name="Pan C."/>
            <person name="Rohde M."/>
            <person name="Pukall R."/>
            <person name="Goker M."/>
            <person name="Detter J.C."/>
            <person name="Woyke T."/>
            <person name="Bristow J."/>
            <person name="Eisen J.A."/>
            <person name="Markowitz V."/>
            <person name="Hugenholtz P."/>
            <person name="Kyrpides N.C."/>
            <person name="Klenk H.P."/>
            <person name="Mavromatis K."/>
        </authorList>
    </citation>
    <scope>NUCLEOTIDE SEQUENCE [LARGE SCALE GENOMIC DNA]</scope>
    <source>
        <strain evidence="10">ATCC 700253 / DSM 10332 / NAL</strain>
    </source>
</reference>
<proteinExistence type="inferred from homology"/>
<dbReference type="InterPro" id="IPR013762">
    <property type="entry name" value="Integrase-like_cat_sf"/>
</dbReference>
<evidence type="ECO:0000259" key="8">
    <source>
        <dbReference type="PROSITE" id="PS51900"/>
    </source>
</evidence>
<dbReference type="PANTHER" id="PTHR30349">
    <property type="entry name" value="PHAGE INTEGRASE-RELATED"/>
    <property type="match status" value="1"/>
</dbReference>
<evidence type="ECO:0000256" key="4">
    <source>
        <dbReference type="ARBA" id="ARBA00023125"/>
    </source>
</evidence>
<dbReference type="InterPro" id="IPR004107">
    <property type="entry name" value="Integrase_SAM-like_N"/>
</dbReference>
<feature type="domain" description="Tyr recombinase" evidence="7">
    <location>
        <begin position="174"/>
        <end position="372"/>
    </location>
</feature>